<feature type="domain" description="Thiamine pyrophosphate enzyme TPP-binding" evidence="3">
    <location>
        <begin position="194"/>
        <end position="256"/>
    </location>
</feature>
<dbReference type="AlphaFoldDB" id="A0A1T2KQW1"/>
<evidence type="ECO:0000313" key="5">
    <source>
        <dbReference type="Proteomes" id="UP000190896"/>
    </source>
</evidence>
<dbReference type="GO" id="GO:0030976">
    <property type="term" value="F:thiamine pyrophosphate binding"/>
    <property type="evidence" value="ECO:0007669"/>
    <property type="project" value="InterPro"/>
</dbReference>
<feature type="region of interest" description="Disordered" evidence="2">
    <location>
        <begin position="523"/>
        <end position="548"/>
    </location>
</feature>
<dbReference type="EMBL" id="MPRJ01000096">
    <property type="protein sequence ID" value="OOZ35181.1"/>
    <property type="molecule type" value="Genomic_DNA"/>
</dbReference>
<dbReference type="SUPFAM" id="SSF52518">
    <property type="entry name" value="Thiamin diphosphate-binding fold (THDP-binding)"/>
    <property type="match status" value="1"/>
</dbReference>
<evidence type="ECO:0000259" key="3">
    <source>
        <dbReference type="Pfam" id="PF02775"/>
    </source>
</evidence>
<gene>
    <name evidence="4" type="ORF">BOW51_11500</name>
</gene>
<dbReference type="GO" id="GO:0044281">
    <property type="term" value="P:small molecule metabolic process"/>
    <property type="evidence" value="ECO:0007669"/>
    <property type="project" value="UniProtKB-ARBA"/>
</dbReference>
<name>A0A1T2KQW1_9GAMM</name>
<dbReference type="GO" id="GO:0016491">
    <property type="term" value="F:oxidoreductase activity"/>
    <property type="evidence" value="ECO:0007669"/>
    <property type="project" value="UniProtKB-KW"/>
</dbReference>
<comment type="caution">
    <text evidence="4">The sequence shown here is derived from an EMBL/GenBank/DDBJ whole genome shotgun (WGS) entry which is preliminary data.</text>
</comment>
<keyword evidence="5" id="KW-1185">Reference proteome</keyword>
<accession>A0A1T2KQW1</accession>
<reference evidence="4 5" key="1">
    <citation type="submission" date="2016-11" db="EMBL/GenBank/DDBJ databases">
        <title>Mixed transmission modes and dynamic genome evolution in an obligate animal-bacterial symbiosis.</title>
        <authorList>
            <person name="Russell S.L."/>
            <person name="Corbett-Detig R.B."/>
            <person name="Cavanaugh C.M."/>
        </authorList>
    </citation>
    <scope>NUCLEOTIDE SEQUENCE [LARGE SCALE GENOMIC DNA]</scope>
    <source>
        <strain evidence="4">Se-Cadez</strain>
    </source>
</reference>
<evidence type="ECO:0000313" key="4">
    <source>
        <dbReference type="EMBL" id="OOZ35181.1"/>
    </source>
</evidence>
<evidence type="ECO:0000256" key="1">
    <source>
        <dbReference type="ARBA" id="ARBA00023002"/>
    </source>
</evidence>
<dbReference type="InterPro" id="IPR051479">
    <property type="entry name" value="PorB-like"/>
</dbReference>
<dbReference type="Proteomes" id="UP000190896">
    <property type="component" value="Unassembled WGS sequence"/>
</dbReference>
<dbReference type="InterPro" id="IPR029061">
    <property type="entry name" value="THDP-binding"/>
</dbReference>
<proteinExistence type="predicted"/>
<sequence>MQPRIKKHLADIDDLINRLETHIRLKLAEGMDLSNVAAVNDAVESHQDTDLTLTDLSATLNDETQPVDPKWLKWATQLLEKLRHLKWLYTDGKTNRGRAAMGIINATGCTSVWGSTFPYNPYPFPWTSHLFQDSPSVAMGIFEGHMAKMAEGFKVVRQAKLELEGKYSAEEYGAFFTYFGWKDFSDEEWLLCPPVVSVGGDDAMYDIGFQNLSRALALGVPVKVLVLDTQVYSNTGGQACTSGFIGQVADMSPYGKAWKGKTEIRKEMGIIGMAHRTSYVLQSSVANVTHMLEGYIDGLNSRRPALFNIYTTCQPEQGVGDDASDKQARLAMESRAYSMFKYDPDAGVTFRDCCDLEGNPAMDDDWPTYKIDYQDEKGKEAKLEVPMSFADFALTEGRFRNHFRKAPPETWNDDMVQLHEFLDLDEDGRDGKFPYIWGLDAKNRLMRVLVAQEIVKSTEERRDFWHQLKSLAGVDQVVDLEAIANQAKAEMAQKLTTSLLAMAGGGDMSALADMAFQLTAVTAQRHRKTTSRSGSRRPNVPPVTSVSR</sequence>
<dbReference type="Gene3D" id="3.40.50.970">
    <property type="match status" value="1"/>
</dbReference>
<dbReference type="PANTHER" id="PTHR42897:SF2">
    <property type="entry name" value="PYRUVATE SYNTHASE SUBUNIT PORB"/>
    <property type="match status" value="1"/>
</dbReference>
<evidence type="ECO:0000256" key="2">
    <source>
        <dbReference type="SAM" id="MobiDB-lite"/>
    </source>
</evidence>
<dbReference type="InterPro" id="IPR011766">
    <property type="entry name" value="TPP_enzyme_TPP-bd"/>
</dbReference>
<dbReference type="Pfam" id="PF02775">
    <property type="entry name" value="TPP_enzyme_C"/>
    <property type="match status" value="1"/>
</dbReference>
<organism evidence="4 5">
    <name type="scientific">Solemya velesiana gill symbiont</name>
    <dbReference type="NCBI Taxonomy" id="1918948"/>
    <lineage>
        <taxon>Bacteria</taxon>
        <taxon>Pseudomonadati</taxon>
        <taxon>Pseudomonadota</taxon>
        <taxon>Gammaproteobacteria</taxon>
        <taxon>sulfur-oxidizing symbionts</taxon>
    </lineage>
</organism>
<dbReference type="PANTHER" id="PTHR42897">
    <property type="entry name" value="PYRUVATE SYNTHASE SUBUNIT PORB"/>
    <property type="match status" value="1"/>
</dbReference>
<keyword evidence="1" id="KW-0560">Oxidoreductase</keyword>
<protein>
    <recommendedName>
        <fullName evidence="3">Thiamine pyrophosphate enzyme TPP-binding domain-containing protein</fullName>
    </recommendedName>
</protein>